<feature type="compositionally biased region" description="Basic and acidic residues" evidence="8">
    <location>
        <begin position="1036"/>
        <end position="1063"/>
    </location>
</feature>
<dbReference type="GO" id="GO:0006281">
    <property type="term" value="P:DNA repair"/>
    <property type="evidence" value="ECO:0007669"/>
    <property type="project" value="UniProtKB-KW"/>
</dbReference>
<evidence type="ECO:0000256" key="8">
    <source>
        <dbReference type="SAM" id="MobiDB-lite"/>
    </source>
</evidence>
<dbReference type="KEGG" id="tgo:TGME49_234580"/>
<proteinExistence type="predicted"/>
<dbReference type="PANTHER" id="PTHR45873:SF1">
    <property type="entry name" value="DNA POLYMERASE ETA"/>
    <property type="match status" value="1"/>
</dbReference>
<feature type="compositionally biased region" description="Gly residues" evidence="8">
    <location>
        <begin position="178"/>
        <end position="187"/>
    </location>
</feature>
<dbReference type="GO" id="GO:0003887">
    <property type="term" value="F:DNA-directed DNA polymerase activity"/>
    <property type="evidence" value="ECO:0007669"/>
    <property type="project" value="UniProtKB-EC"/>
</dbReference>
<dbReference type="Proteomes" id="UP000001529">
    <property type="component" value="Chromosome X"/>
</dbReference>
<dbReference type="GO" id="GO:0009314">
    <property type="term" value="P:response to radiation"/>
    <property type="evidence" value="ECO:0007669"/>
    <property type="project" value="TreeGrafter"/>
</dbReference>
<dbReference type="InterPro" id="IPR052230">
    <property type="entry name" value="DNA_polymerase_eta"/>
</dbReference>
<dbReference type="Gene3D" id="3.30.70.270">
    <property type="match status" value="2"/>
</dbReference>
<feature type="compositionally biased region" description="Polar residues" evidence="8">
    <location>
        <begin position="895"/>
        <end position="904"/>
    </location>
</feature>
<feature type="compositionally biased region" description="Low complexity" evidence="8">
    <location>
        <begin position="327"/>
        <end position="336"/>
    </location>
</feature>
<keyword evidence="6" id="KW-0539">Nucleus</keyword>
<dbReference type="RefSeq" id="XP_018635850.1">
    <property type="nucleotide sequence ID" value="XM_018780405.1"/>
</dbReference>
<dbReference type="InterPro" id="IPR001126">
    <property type="entry name" value="UmuC"/>
</dbReference>
<feature type="region of interest" description="Disordered" evidence="8">
    <location>
        <begin position="879"/>
        <end position="1006"/>
    </location>
</feature>
<sequence>MLARARDTRRTIPVVVHLDLDCFYCQVEHRRLGIPVSEPLVVRQWNLAIAVNYAARRLGIKRGDLCTVLEKKFPNLHIIHVDLLHVVNDSMSSSSLSPCSSSSSIACSSSPCSSSSSTSCSSLSPCSSSSSIACSSSPCSSSSSTSCSSLSPCSSSSSIACSSSSSLSRSSVVSPGLNGEGLDGGDLSGERHGLGRGKEGEEQMPSATVSPAFSPRREKGATSSIPAHVPSRPDTDKVSLERYRLASDEVLSIIVEQYPCVERASIDEVFIDLSNQVADILSPFFQRLELNRSSFPSSLSSSVPSCSTERLNETEDGRREGIGLGGASSPPSSAGRGRPDGLDLTSQAALLREWLDGKGKAEVRAELGALLPELLDDQVYVHLAAVPRTGPPATPQRSLPGNAMPFHGLGRKPPSSVCPRVSPPSASSPSPSSFQSSSSSLPPHPSPLPAAHSSLSPSLSACSSSSSVAGEAASRRVAGFGGPLPPDDVDLLIDVCGGETRRKLDFSLEALWLLVGGVLLLRLRNLVKLRSQFTMSGAVARSKFLAKTASAKFKPDRQVLVPSELAADFLGPLELRDLRGFRGKRGRRIAAAFPDKPRVKDLREIPFDHLVAKLGREEAESLSNVLKGDLEGEGVKANLRVKSMLAFKAFPPGAADPVQLAMNRGGLADWLSGLCLELFRRAEQEFSAYKRAPKTLTVYYRTGPPWFQQLSRSGPLSPRRKALAAPTLEEIQRATLAALLRLSRECGARLPPCVKIGLAVSDFENAELEATPRITQFFQVGVSERLKRRRGAAAQDAEPRGGAVVPKQQSVEAHTGTRDGGDRRVSGRANVFSVKPAGGGEAVEAGDGAENARRSDVRAEVETEGVVVDSFLAAEKRGEATPELEGVSTVELTPGKQSRSSSEAAGSFRLLPTSPLPANASKGLSRRNERTSERDCKSEDAAKGAGDDGEAEEDGEDGEGRRPVQSPQRDEAYADRGSCSSVEDERSKEESSKPDSEMHSPLHTRGVSLDVVYVSDPSQEEAKANKVCLVSTVSSAEDHRADSGDRTLEGREEDGEHGGDGQEARVSGTDGGKKVESERGSVAVSICHPRNAVVSPGLLGVIGSPPRSHDASGAGGEAEPAEDAWQETLPVVSDEDKRDAETIPVSSDSEVAIEDEAEERAGSGDEAVLLLSRSPSLSPASARSSSPACSLARAAPKSPRGDLVLCHQCKSLVPLSEVQVHLDEHMAAFVFKETNPKCLPSTASQAVAQVEASQSQRVRERMRREQQLLEEENQLTLDAFLRRQLFAKKRRVDF</sequence>
<feature type="compositionally biased region" description="Basic and acidic residues" evidence="8">
    <location>
        <begin position="926"/>
        <end position="946"/>
    </location>
</feature>
<dbReference type="InterPro" id="IPR043502">
    <property type="entry name" value="DNA/RNA_pol_sf"/>
</dbReference>
<organism evidence="10 11">
    <name type="scientific">Toxoplasma gondii (strain ATCC 50611 / Me49)</name>
    <dbReference type="NCBI Taxonomy" id="508771"/>
    <lineage>
        <taxon>Eukaryota</taxon>
        <taxon>Sar</taxon>
        <taxon>Alveolata</taxon>
        <taxon>Apicomplexa</taxon>
        <taxon>Conoidasida</taxon>
        <taxon>Coccidia</taxon>
        <taxon>Eucoccidiorida</taxon>
        <taxon>Eimeriorina</taxon>
        <taxon>Sarcocystidae</taxon>
        <taxon>Toxoplasma</taxon>
    </lineage>
</organism>
<dbReference type="SUPFAM" id="SSF100879">
    <property type="entry name" value="Lesion bypass DNA polymerase (Y-family), little finger domain"/>
    <property type="match status" value="1"/>
</dbReference>
<feature type="compositionally biased region" description="Basic and acidic residues" evidence="8">
    <location>
        <begin position="958"/>
        <end position="974"/>
    </location>
</feature>
<keyword evidence="10" id="KW-0548">Nucleotidyltransferase</keyword>
<dbReference type="PROSITE" id="PS50173">
    <property type="entry name" value="UMUC"/>
    <property type="match status" value="2"/>
</dbReference>
<keyword evidence="7" id="KW-0175">Coiled coil</keyword>
<dbReference type="GO" id="GO:0003684">
    <property type="term" value="F:damaged DNA binding"/>
    <property type="evidence" value="ECO:0007669"/>
    <property type="project" value="InterPro"/>
</dbReference>
<dbReference type="VEuPathDB" id="ToxoDB:TGME49_234580"/>
<dbReference type="GO" id="GO:0005634">
    <property type="term" value="C:nucleus"/>
    <property type="evidence" value="ECO:0007669"/>
    <property type="project" value="UniProtKB-SubCell"/>
</dbReference>
<feature type="region of interest" description="Disordered" evidence="8">
    <location>
        <begin position="389"/>
        <end position="455"/>
    </location>
</feature>
<reference evidence="10" key="1">
    <citation type="submission" date="2013-04" db="EMBL/GenBank/DDBJ databases">
        <authorList>
            <person name="Sibley D."/>
            <person name="Venepally P."/>
            <person name="Karamycheva S."/>
            <person name="Hadjithomas M."/>
            <person name="Khan A."/>
            <person name="Brunk B."/>
            <person name="Roos D."/>
            <person name="Caler E."/>
            <person name="Lorenzi H."/>
        </authorList>
    </citation>
    <scope>NUCLEOTIDE SEQUENCE [LARGE SCALE GENOMIC DNA]</scope>
    <source>
        <strain evidence="10">ME49</strain>
    </source>
</reference>
<name>S8G572_TOXGM</name>
<feature type="region of interest" description="Disordered" evidence="8">
    <location>
        <begin position="1018"/>
        <end position="1082"/>
    </location>
</feature>
<keyword evidence="2 10" id="KW-0808">Transferase</keyword>
<feature type="region of interest" description="Disordered" evidence="8">
    <location>
        <begin position="294"/>
        <end position="342"/>
    </location>
</feature>
<evidence type="ECO:0000256" key="4">
    <source>
        <dbReference type="ARBA" id="ARBA00022763"/>
    </source>
</evidence>
<keyword evidence="5" id="KW-0234">DNA repair</keyword>
<feature type="compositionally biased region" description="Low complexity" evidence="8">
    <location>
        <begin position="161"/>
        <end position="171"/>
    </location>
</feature>
<feature type="compositionally biased region" description="Basic and acidic residues" evidence="8">
    <location>
        <begin position="310"/>
        <end position="321"/>
    </location>
</feature>
<evidence type="ECO:0000313" key="10">
    <source>
        <dbReference type="EMBL" id="EPT26775.1"/>
    </source>
</evidence>
<dbReference type="GO" id="GO:0035861">
    <property type="term" value="C:site of double-strand break"/>
    <property type="evidence" value="ECO:0007669"/>
    <property type="project" value="TreeGrafter"/>
</dbReference>
<accession>S8G572</accession>
<evidence type="ECO:0000256" key="3">
    <source>
        <dbReference type="ARBA" id="ARBA00022723"/>
    </source>
</evidence>
<feature type="compositionally biased region" description="Basic and acidic residues" evidence="8">
    <location>
        <begin position="815"/>
        <end position="825"/>
    </location>
</feature>
<feature type="domain" description="UmuC" evidence="9">
    <location>
        <begin position="522"/>
        <end position="582"/>
    </location>
</feature>
<evidence type="ECO:0000256" key="5">
    <source>
        <dbReference type="ARBA" id="ARBA00023204"/>
    </source>
</evidence>
<dbReference type="GO" id="GO:0046872">
    <property type="term" value="F:metal ion binding"/>
    <property type="evidence" value="ECO:0007669"/>
    <property type="project" value="UniProtKB-KW"/>
</dbReference>
<feature type="compositionally biased region" description="Low complexity" evidence="8">
    <location>
        <begin position="413"/>
        <end position="441"/>
    </location>
</feature>
<dbReference type="SUPFAM" id="SSF56672">
    <property type="entry name" value="DNA/RNA polymerases"/>
    <property type="match status" value="2"/>
</dbReference>
<feature type="compositionally biased region" description="Low complexity" evidence="8">
    <location>
        <begin position="294"/>
        <end position="307"/>
    </location>
</feature>
<dbReference type="GO" id="GO:0042276">
    <property type="term" value="P:error-prone translesion synthesis"/>
    <property type="evidence" value="ECO:0007669"/>
    <property type="project" value="TreeGrafter"/>
</dbReference>
<feature type="compositionally biased region" description="Acidic residues" evidence="8">
    <location>
        <begin position="947"/>
        <end position="957"/>
    </location>
</feature>
<dbReference type="EC" id="2.7.7.7" evidence="10"/>
<feature type="region of interest" description="Disordered" evidence="8">
    <location>
        <begin position="1098"/>
        <end position="1124"/>
    </location>
</feature>
<dbReference type="EMBL" id="KE138836">
    <property type="protein sequence ID" value="EPT26775.1"/>
    <property type="molecule type" value="Genomic_DNA"/>
</dbReference>
<dbReference type="Pfam" id="PF00817">
    <property type="entry name" value="IMS"/>
    <property type="match status" value="2"/>
</dbReference>
<evidence type="ECO:0000313" key="11">
    <source>
        <dbReference type="Proteomes" id="UP000001529"/>
    </source>
</evidence>
<keyword evidence="3" id="KW-0479">Metal-binding</keyword>
<dbReference type="Gene3D" id="3.40.1170.60">
    <property type="match status" value="1"/>
</dbReference>
<dbReference type="OrthoDB" id="332757at2759"/>
<evidence type="ECO:0000256" key="2">
    <source>
        <dbReference type="ARBA" id="ARBA00022679"/>
    </source>
</evidence>
<feature type="region of interest" description="Disordered" evidence="8">
    <location>
        <begin position="790"/>
        <end position="858"/>
    </location>
</feature>
<dbReference type="PANTHER" id="PTHR45873">
    <property type="entry name" value="DNA POLYMERASE ETA"/>
    <property type="match status" value="1"/>
</dbReference>
<dbReference type="GO" id="GO:0005657">
    <property type="term" value="C:replication fork"/>
    <property type="evidence" value="ECO:0007669"/>
    <property type="project" value="TreeGrafter"/>
</dbReference>
<feature type="coiled-coil region" evidence="7">
    <location>
        <begin position="1252"/>
        <end position="1279"/>
    </location>
</feature>
<keyword evidence="4" id="KW-0227">DNA damage</keyword>
<feature type="domain" description="UmuC" evidence="9">
    <location>
        <begin position="15"/>
        <end position="79"/>
    </location>
</feature>
<dbReference type="InterPro" id="IPR043128">
    <property type="entry name" value="Rev_trsase/Diguanyl_cyclase"/>
</dbReference>
<evidence type="ECO:0000256" key="6">
    <source>
        <dbReference type="ARBA" id="ARBA00023242"/>
    </source>
</evidence>
<evidence type="ECO:0000256" key="7">
    <source>
        <dbReference type="SAM" id="Coils"/>
    </source>
</evidence>
<keyword evidence="11" id="KW-1185">Reference proteome</keyword>
<dbReference type="InterPro" id="IPR036775">
    <property type="entry name" value="DNA_pol_Y-fam_lit_finger_sf"/>
</dbReference>
<feature type="region of interest" description="Disordered" evidence="8">
    <location>
        <begin position="161"/>
        <end position="237"/>
    </location>
</feature>
<feature type="compositionally biased region" description="Basic and acidic residues" evidence="8">
    <location>
        <begin position="188"/>
        <end position="201"/>
    </location>
</feature>
<evidence type="ECO:0000256" key="1">
    <source>
        <dbReference type="ARBA" id="ARBA00004123"/>
    </source>
</evidence>
<feature type="compositionally biased region" description="Basic and acidic residues" evidence="8">
    <location>
        <begin position="983"/>
        <end position="1000"/>
    </location>
</feature>
<comment type="subcellular location">
    <subcellularLocation>
        <location evidence="1">Nucleus</location>
    </subcellularLocation>
</comment>
<gene>
    <name evidence="10" type="ORF">TGME49_234580</name>
</gene>
<dbReference type="GeneID" id="7899134"/>
<protein>
    <submittedName>
        <fullName evidence="10">ImpB/MucB/SamB family protein</fullName>
        <ecNumber evidence="10">2.7.7.7</ecNumber>
    </submittedName>
</protein>
<evidence type="ECO:0000259" key="9">
    <source>
        <dbReference type="PROSITE" id="PS50173"/>
    </source>
</evidence>
<dbReference type="EMBL" id="CM002045">
    <property type="protein sequence ID" value="EPT26775.1"/>
    <property type="molecule type" value="Genomic_DNA"/>
</dbReference>
<dbReference type="Gene3D" id="3.30.1490.100">
    <property type="entry name" value="DNA polymerase, Y-family, little finger domain"/>
    <property type="match status" value="1"/>
</dbReference>